<dbReference type="GO" id="GO:0005524">
    <property type="term" value="F:ATP binding"/>
    <property type="evidence" value="ECO:0007669"/>
    <property type="project" value="UniProtKB-KW"/>
</dbReference>
<comment type="subcellular location">
    <subcellularLocation>
        <location evidence="1">Cytoplasm</location>
    </subcellularLocation>
</comment>
<keyword evidence="8" id="KW-0067">ATP-binding</keyword>
<dbReference type="InterPro" id="IPR003442">
    <property type="entry name" value="T6A_TsaE"/>
</dbReference>
<evidence type="ECO:0000256" key="4">
    <source>
        <dbReference type="ARBA" id="ARBA00022490"/>
    </source>
</evidence>
<evidence type="ECO:0000313" key="11">
    <source>
        <dbReference type="EMBL" id="GAH21394.1"/>
    </source>
</evidence>
<accession>X1EW42</accession>
<sequence length="183" mass="20692">MVTALSIVTKKYEETQKLGEELGCRLSPGSILALTGELGSGKTTLVQGIGKGLGIQSLIKSPSFVIIHEYSGSVPLYHFDLYRIAHPEEIISLGYQDYFYQKKGIVVIEWAEKMEDLLPAEYLKIELEIVDLFKRRIALRAYGSFYRRVIEKMKKGGYFVASGYRYLGKKRDFVPGNQRKSPG</sequence>
<dbReference type="NCBIfam" id="TIGR00150">
    <property type="entry name" value="T6A_YjeE"/>
    <property type="match status" value="1"/>
</dbReference>
<dbReference type="PANTHER" id="PTHR33540:SF2">
    <property type="entry name" value="TRNA THREONYLCARBAMOYLADENOSINE BIOSYNTHESIS PROTEIN TSAE"/>
    <property type="match status" value="1"/>
</dbReference>
<dbReference type="GO" id="GO:0002949">
    <property type="term" value="P:tRNA threonylcarbamoyladenosine modification"/>
    <property type="evidence" value="ECO:0007669"/>
    <property type="project" value="InterPro"/>
</dbReference>
<dbReference type="PANTHER" id="PTHR33540">
    <property type="entry name" value="TRNA THREONYLCARBAMOYLADENOSINE BIOSYNTHESIS PROTEIN TSAE"/>
    <property type="match status" value="1"/>
</dbReference>
<evidence type="ECO:0000256" key="1">
    <source>
        <dbReference type="ARBA" id="ARBA00004496"/>
    </source>
</evidence>
<evidence type="ECO:0000256" key="5">
    <source>
        <dbReference type="ARBA" id="ARBA00022694"/>
    </source>
</evidence>
<dbReference type="GO" id="GO:0005737">
    <property type="term" value="C:cytoplasm"/>
    <property type="evidence" value="ECO:0007669"/>
    <property type="project" value="UniProtKB-SubCell"/>
</dbReference>
<keyword evidence="4" id="KW-0963">Cytoplasm</keyword>
<dbReference type="SUPFAM" id="SSF52540">
    <property type="entry name" value="P-loop containing nucleoside triphosphate hydrolases"/>
    <property type="match status" value="1"/>
</dbReference>
<comment type="similarity">
    <text evidence="2">Belongs to the TsaE family.</text>
</comment>
<dbReference type="AlphaFoldDB" id="X1EW42"/>
<keyword evidence="9" id="KW-0460">Magnesium</keyword>
<keyword evidence="5" id="KW-0819">tRNA processing</keyword>
<dbReference type="EMBL" id="BARU01003196">
    <property type="protein sequence ID" value="GAH21394.1"/>
    <property type="molecule type" value="Genomic_DNA"/>
</dbReference>
<gene>
    <name evidence="11" type="ORF">S03H2_07060</name>
</gene>
<proteinExistence type="inferred from homology"/>
<evidence type="ECO:0000256" key="2">
    <source>
        <dbReference type="ARBA" id="ARBA00007599"/>
    </source>
</evidence>
<keyword evidence="7" id="KW-0547">Nucleotide-binding</keyword>
<name>X1EW42_9ZZZZ</name>
<dbReference type="Pfam" id="PF02367">
    <property type="entry name" value="TsaE"/>
    <property type="match status" value="1"/>
</dbReference>
<evidence type="ECO:0000256" key="10">
    <source>
        <dbReference type="ARBA" id="ARBA00032441"/>
    </source>
</evidence>
<organism evidence="11">
    <name type="scientific">marine sediment metagenome</name>
    <dbReference type="NCBI Taxonomy" id="412755"/>
    <lineage>
        <taxon>unclassified sequences</taxon>
        <taxon>metagenomes</taxon>
        <taxon>ecological metagenomes</taxon>
    </lineage>
</organism>
<evidence type="ECO:0000256" key="3">
    <source>
        <dbReference type="ARBA" id="ARBA00019010"/>
    </source>
</evidence>
<evidence type="ECO:0000256" key="6">
    <source>
        <dbReference type="ARBA" id="ARBA00022723"/>
    </source>
</evidence>
<keyword evidence="6" id="KW-0479">Metal-binding</keyword>
<reference evidence="11" key="1">
    <citation type="journal article" date="2014" name="Front. Microbiol.">
        <title>High frequency of phylogenetically diverse reductive dehalogenase-homologous genes in deep subseafloor sedimentary metagenomes.</title>
        <authorList>
            <person name="Kawai M."/>
            <person name="Futagami T."/>
            <person name="Toyoda A."/>
            <person name="Takaki Y."/>
            <person name="Nishi S."/>
            <person name="Hori S."/>
            <person name="Arai W."/>
            <person name="Tsubouchi T."/>
            <person name="Morono Y."/>
            <person name="Uchiyama I."/>
            <person name="Ito T."/>
            <person name="Fujiyama A."/>
            <person name="Inagaki F."/>
            <person name="Takami H."/>
        </authorList>
    </citation>
    <scope>NUCLEOTIDE SEQUENCE</scope>
    <source>
        <strain evidence="11">Expedition CK06-06</strain>
    </source>
</reference>
<evidence type="ECO:0000256" key="9">
    <source>
        <dbReference type="ARBA" id="ARBA00022842"/>
    </source>
</evidence>
<dbReference type="GO" id="GO:0046872">
    <property type="term" value="F:metal ion binding"/>
    <property type="evidence" value="ECO:0007669"/>
    <property type="project" value="UniProtKB-KW"/>
</dbReference>
<dbReference type="Gene3D" id="3.40.50.300">
    <property type="entry name" value="P-loop containing nucleotide triphosphate hydrolases"/>
    <property type="match status" value="1"/>
</dbReference>
<evidence type="ECO:0000256" key="7">
    <source>
        <dbReference type="ARBA" id="ARBA00022741"/>
    </source>
</evidence>
<dbReference type="InterPro" id="IPR027417">
    <property type="entry name" value="P-loop_NTPase"/>
</dbReference>
<evidence type="ECO:0000256" key="8">
    <source>
        <dbReference type="ARBA" id="ARBA00022840"/>
    </source>
</evidence>
<comment type="caution">
    <text evidence="11">The sequence shown here is derived from an EMBL/GenBank/DDBJ whole genome shotgun (WGS) entry which is preliminary data.</text>
</comment>
<protein>
    <recommendedName>
        <fullName evidence="3">tRNA threonylcarbamoyladenosine biosynthesis protein TsaE</fullName>
    </recommendedName>
    <alternativeName>
        <fullName evidence="10">t(6)A37 threonylcarbamoyladenosine biosynthesis protein TsaE</fullName>
    </alternativeName>
</protein>